<dbReference type="CDD" id="cd07812">
    <property type="entry name" value="SRPBCC"/>
    <property type="match status" value="1"/>
</dbReference>
<dbReference type="InterPro" id="IPR019587">
    <property type="entry name" value="Polyketide_cyclase/dehydratase"/>
</dbReference>
<evidence type="ECO:0000313" key="1">
    <source>
        <dbReference type="EMBL" id="CAB4954455.1"/>
    </source>
</evidence>
<dbReference type="EMBL" id="CAFBMW010000026">
    <property type="protein sequence ID" value="CAB4954455.1"/>
    <property type="molecule type" value="Genomic_DNA"/>
</dbReference>
<proteinExistence type="predicted"/>
<dbReference type="Gene3D" id="3.30.530.20">
    <property type="match status" value="1"/>
</dbReference>
<name>A0A6J7KG16_9ZZZZ</name>
<dbReference type="AlphaFoldDB" id="A0A6J7KG16"/>
<gene>
    <name evidence="1" type="ORF">UFOPK3662_02768</name>
</gene>
<dbReference type="SUPFAM" id="SSF55961">
    <property type="entry name" value="Bet v1-like"/>
    <property type="match status" value="1"/>
</dbReference>
<accession>A0A6J7KG16</accession>
<protein>
    <submittedName>
        <fullName evidence="1">Unannotated protein</fullName>
    </submittedName>
</protein>
<reference evidence="1" key="1">
    <citation type="submission" date="2020-05" db="EMBL/GenBank/DDBJ databases">
        <authorList>
            <person name="Chiriac C."/>
            <person name="Salcher M."/>
            <person name="Ghai R."/>
            <person name="Kavagutti S V."/>
        </authorList>
    </citation>
    <scope>NUCLEOTIDE SEQUENCE</scope>
</reference>
<dbReference type="InterPro" id="IPR023393">
    <property type="entry name" value="START-like_dom_sf"/>
</dbReference>
<sequence length="164" mass="18292">MARPLTVSDSTVVPASAEAIYARVADPSQMPRWSPENIAGRVPTPGTPLTVGDTFVGTNRRGPARWSTRCVVTAAEPGREFAFKVRGIGLRNPRVRSRIATWSYTFEPVADGTRVTETWTDDRRWPDAVAAAFDKVATRGHHFHQFQRRNIATTLKRLRADFEA</sequence>
<organism evidence="1">
    <name type="scientific">freshwater metagenome</name>
    <dbReference type="NCBI Taxonomy" id="449393"/>
    <lineage>
        <taxon>unclassified sequences</taxon>
        <taxon>metagenomes</taxon>
        <taxon>ecological metagenomes</taxon>
    </lineage>
</organism>
<dbReference type="Pfam" id="PF10604">
    <property type="entry name" value="Polyketide_cyc2"/>
    <property type="match status" value="1"/>
</dbReference>